<dbReference type="SUPFAM" id="SSF53850">
    <property type="entry name" value="Periplasmic binding protein-like II"/>
    <property type="match status" value="1"/>
</dbReference>
<dbReference type="PATRIC" id="fig|1300222.3.peg.1934"/>
<reference evidence="3 4" key="1">
    <citation type="submission" date="2013-03" db="EMBL/GenBank/DDBJ databases">
        <title>Assembly of a new bacterial strain Brevibacillus borstelensis AK1.</title>
        <authorList>
            <person name="Rajan I."/>
            <person name="PoliReddy D."/>
            <person name="Sugumar T."/>
            <person name="Rathinam K."/>
            <person name="Alqarawi S."/>
            <person name="Khalil A.B."/>
            <person name="Sivakumar N."/>
        </authorList>
    </citation>
    <scope>NUCLEOTIDE SEQUENCE [LARGE SCALE GENOMIC DNA]</scope>
    <source>
        <strain evidence="3 4">AK1</strain>
    </source>
</reference>
<organism evidence="3 4">
    <name type="scientific">Brevibacillus borstelensis AK1</name>
    <dbReference type="NCBI Taxonomy" id="1300222"/>
    <lineage>
        <taxon>Bacteria</taxon>
        <taxon>Bacillati</taxon>
        <taxon>Bacillota</taxon>
        <taxon>Bacilli</taxon>
        <taxon>Bacillales</taxon>
        <taxon>Paenibacillaceae</taxon>
        <taxon>Brevibacillus</taxon>
    </lineage>
</organism>
<dbReference type="STRING" id="1300222.I532_09382"/>
<dbReference type="InterPro" id="IPR041657">
    <property type="entry name" value="HTH_17"/>
</dbReference>
<comment type="caution">
    <text evidence="3">The sequence shown here is derived from an EMBL/GenBank/DDBJ whole genome shotgun (WGS) entry which is preliminary data.</text>
</comment>
<dbReference type="Proteomes" id="UP000012081">
    <property type="component" value="Unassembled WGS sequence"/>
</dbReference>
<dbReference type="NCBIfam" id="TIGR01764">
    <property type="entry name" value="excise"/>
    <property type="match status" value="1"/>
</dbReference>
<dbReference type="EMBL" id="APBN01000003">
    <property type="protein sequence ID" value="EMT52980.1"/>
    <property type="molecule type" value="Genomic_DNA"/>
</dbReference>
<evidence type="ECO:0000259" key="1">
    <source>
        <dbReference type="Pfam" id="PF12727"/>
    </source>
</evidence>
<dbReference type="Pfam" id="PF12728">
    <property type="entry name" value="HTH_17"/>
    <property type="match status" value="1"/>
</dbReference>
<keyword evidence="4" id="KW-1185">Reference proteome</keyword>
<dbReference type="InterPro" id="IPR010093">
    <property type="entry name" value="SinI_DNA-bd"/>
</dbReference>
<dbReference type="GO" id="GO:0003677">
    <property type="term" value="F:DNA binding"/>
    <property type="evidence" value="ECO:0007669"/>
    <property type="project" value="InterPro"/>
</dbReference>
<evidence type="ECO:0000313" key="4">
    <source>
        <dbReference type="Proteomes" id="UP000012081"/>
    </source>
</evidence>
<protein>
    <submittedName>
        <fullName evidence="3">Molybdate-binding domain-containing protein</fullName>
    </submittedName>
</protein>
<evidence type="ECO:0000313" key="3">
    <source>
        <dbReference type="EMBL" id="EMT52980.1"/>
    </source>
</evidence>
<dbReference type="PANTHER" id="PTHR38431:SF1">
    <property type="entry name" value="BLL2305 PROTEIN"/>
    <property type="match status" value="1"/>
</dbReference>
<dbReference type="PANTHER" id="PTHR38431">
    <property type="entry name" value="BLL2305 PROTEIN"/>
    <property type="match status" value="1"/>
</dbReference>
<sequence>MDRAYLTPEEVAAVLKLSKYTVYEMIKRKELPASKIGRALRILRTDLDHFMRAHKSSEEELPTLHDRSAVLRRGHPLQEIYFAGSHDLSLDLLTRMIARRGVTLFPVYSGSMDGLIELYKGRVDIAGCHLLDQTTGEYNLPYIRSLLPNEEVAVVNLVTRWQGFIVPLGNPRMITSWEEFLSGRHRIVNRQRGSGTRVLLDFKLRQLGRSADRVPGYYREMNTHYELASAVLRGDADTALGIESAARGLGLDFFPVQEERYDLVLPTRLLDQERFRIMLEVLRDPGFKQMVVAMGGYGVSSTGKIIDRM</sequence>
<dbReference type="RefSeq" id="WP_003387831.1">
    <property type="nucleotide sequence ID" value="NZ_APBN01000003.1"/>
</dbReference>
<dbReference type="Pfam" id="PF12727">
    <property type="entry name" value="PBP_like"/>
    <property type="match status" value="1"/>
</dbReference>
<dbReference type="GeneID" id="89500990"/>
<accession>M8EBW2</accession>
<gene>
    <name evidence="3" type="ORF">I532_09382</name>
</gene>
<dbReference type="InterPro" id="IPR024370">
    <property type="entry name" value="PBP_domain"/>
</dbReference>
<feature type="domain" description="Helix-turn-helix" evidence="2">
    <location>
        <begin position="5"/>
        <end position="54"/>
    </location>
</feature>
<dbReference type="AlphaFoldDB" id="M8EBW2"/>
<evidence type="ECO:0000259" key="2">
    <source>
        <dbReference type="Pfam" id="PF12728"/>
    </source>
</evidence>
<feature type="domain" description="PBP" evidence="1">
    <location>
        <begin position="99"/>
        <end position="283"/>
    </location>
</feature>
<name>M8EBW2_9BACL</name>
<proteinExistence type="predicted"/>